<dbReference type="AlphaFoldDB" id="A0A7Y8KXM7"/>
<dbReference type="InterPro" id="IPR001387">
    <property type="entry name" value="Cro/C1-type_HTH"/>
</dbReference>
<dbReference type="PANTHER" id="PTHR20930:SF0">
    <property type="entry name" value="PROTEIN ILRUN"/>
    <property type="match status" value="1"/>
</dbReference>
<dbReference type="InterPro" id="IPR032350">
    <property type="entry name" value="Nbr1_FW"/>
</dbReference>
<dbReference type="PANTHER" id="PTHR20930">
    <property type="entry name" value="OVARIAN CARCINOMA ANTIGEN CA125-RELATED"/>
    <property type="match status" value="1"/>
</dbReference>
<evidence type="ECO:0000313" key="3">
    <source>
        <dbReference type="Proteomes" id="UP000545507"/>
    </source>
</evidence>
<dbReference type="InterPro" id="IPR010982">
    <property type="entry name" value="Lambda_DNA-bd_dom_sf"/>
</dbReference>
<dbReference type="Pfam" id="PF16158">
    <property type="entry name" value="N_BRCA1_IG"/>
    <property type="match status" value="1"/>
</dbReference>
<dbReference type="EMBL" id="VYGV01000006">
    <property type="protein sequence ID" value="NWF45178.1"/>
    <property type="molecule type" value="Genomic_DNA"/>
</dbReference>
<dbReference type="PROSITE" id="PS50943">
    <property type="entry name" value="HTH_CROC1"/>
    <property type="match status" value="1"/>
</dbReference>
<keyword evidence="3" id="KW-1185">Reference proteome</keyword>
<dbReference type="RefSeq" id="WP_177134886.1">
    <property type="nucleotide sequence ID" value="NZ_VYGV01000006.1"/>
</dbReference>
<dbReference type="Gene3D" id="1.10.260.40">
    <property type="entry name" value="lambda repressor-like DNA-binding domains"/>
    <property type="match status" value="1"/>
</dbReference>
<comment type="caution">
    <text evidence="2">The sequence shown here is derived from an EMBL/GenBank/DDBJ whole genome shotgun (WGS) entry which is preliminary data.</text>
</comment>
<dbReference type="GO" id="GO:0003677">
    <property type="term" value="F:DNA binding"/>
    <property type="evidence" value="ECO:0007669"/>
    <property type="project" value="InterPro"/>
</dbReference>
<dbReference type="SMART" id="SM00530">
    <property type="entry name" value="HTH_XRE"/>
    <property type="match status" value="1"/>
</dbReference>
<protein>
    <submittedName>
        <fullName evidence="2">Helix-turn-helix domain-containing protein</fullName>
    </submittedName>
</protein>
<evidence type="ECO:0000259" key="1">
    <source>
        <dbReference type="PROSITE" id="PS50943"/>
    </source>
</evidence>
<dbReference type="SUPFAM" id="SSF47413">
    <property type="entry name" value="lambda repressor-like DNA-binding domains"/>
    <property type="match status" value="1"/>
</dbReference>
<dbReference type="CDD" id="cd00093">
    <property type="entry name" value="HTH_XRE"/>
    <property type="match status" value="1"/>
</dbReference>
<dbReference type="Proteomes" id="UP000545507">
    <property type="component" value="Unassembled WGS sequence"/>
</dbReference>
<dbReference type="CDD" id="cd14947">
    <property type="entry name" value="NBR1_like"/>
    <property type="match status" value="1"/>
</dbReference>
<gene>
    <name evidence="2" type="ORF">F3K02_07920</name>
</gene>
<dbReference type="Gene3D" id="2.60.40.10">
    <property type="entry name" value="Immunoglobulins"/>
    <property type="match status" value="1"/>
</dbReference>
<name>A0A7Y8KXM7_9BURK</name>
<dbReference type="Pfam" id="PF01381">
    <property type="entry name" value="HTH_3"/>
    <property type="match status" value="1"/>
</dbReference>
<accession>A0A7Y8KXM7</accession>
<feature type="domain" description="HTH cro/C1-type" evidence="1">
    <location>
        <begin position="8"/>
        <end position="64"/>
    </location>
</feature>
<evidence type="ECO:0000313" key="2">
    <source>
        <dbReference type="EMBL" id="NWF45178.1"/>
    </source>
</evidence>
<sequence>MNRSLNNLLQLRTRQLGLSLSDVAERAGMTRAYLHRLAVGGTANPGIMTLQRLATALQVPASAIYRVFTNTLACPQAAAMRHEGLPTSDGGAGPQDVLVFVADVTVPDHTVFLPGERFTKTWALQNAGSVAWNGRRLVRADDELVISLRNAHGQLQPLLDSHLDSLGRSVAVPTTLPGQLVELSVEFAAPLENCSVASIWRLEDAQGRPCFGPRCFLQAVVTVIGG</sequence>
<reference evidence="2 3" key="1">
    <citation type="submission" date="2019-09" db="EMBL/GenBank/DDBJ databases">
        <title>Hydrogenophaga aromatica sp. nov., isolated from a para-xylene-degrading enrichment culture.</title>
        <authorList>
            <person name="Tancsics A."/>
            <person name="Banerjee S."/>
        </authorList>
    </citation>
    <scope>NUCLEOTIDE SEQUENCE [LARGE SCALE GENOMIC DNA]</scope>
    <source>
        <strain evidence="2 3">D2P1</strain>
    </source>
</reference>
<proteinExistence type="predicted"/>
<dbReference type="InterPro" id="IPR013783">
    <property type="entry name" value="Ig-like_fold"/>
</dbReference>
<organism evidence="2 3">
    <name type="scientific">Hydrogenophaga aromaticivorans</name>
    <dbReference type="NCBI Taxonomy" id="2610898"/>
    <lineage>
        <taxon>Bacteria</taxon>
        <taxon>Pseudomonadati</taxon>
        <taxon>Pseudomonadota</taxon>
        <taxon>Betaproteobacteria</taxon>
        <taxon>Burkholderiales</taxon>
        <taxon>Comamonadaceae</taxon>
        <taxon>Hydrogenophaga</taxon>
    </lineage>
</organism>